<dbReference type="PANTHER" id="PTHR30451">
    <property type="entry name" value="OUTER MEMBRANE USHER PROTEIN"/>
    <property type="match status" value="1"/>
</dbReference>
<dbReference type="Gene3D" id="2.60.40.3110">
    <property type="match status" value="1"/>
</dbReference>
<dbReference type="PANTHER" id="PTHR30451:SF4">
    <property type="entry name" value="OUTER MEMBRANE USHER PROTEIN YQIG-RELATED"/>
    <property type="match status" value="1"/>
</dbReference>
<dbReference type="RefSeq" id="WP_242148226.1">
    <property type="nucleotide sequence ID" value="NZ_CP093379.1"/>
</dbReference>
<dbReference type="InterPro" id="IPR042186">
    <property type="entry name" value="FimD_plug_dom"/>
</dbReference>
<gene>
    <name evidence="12" type="ORF">MMG00_10865</name>
</gene>
<evidence type="ECO:0000256" key="2">
    <source>
        <dbReference type="ARBA" id="ARBA00008064"/>
    </source>
</evidence>
<proteinExistence type="inferred from homology"/>
<evidence type="ECO:0000256" key="4">
    <source>
        <dbReference type="ARBA" id="ARBA00022452"/>
    </source>
</evidence>
<feature type="domain" description="PapC-like C-terminal" evidence="10">
    <location>
        <begin position="760"/>
        <end position="814"/>
    </location>
</feature>
<accession>A0ABY3WYK8</accession>
<evidence type="ECO:0000256" key="6">
    <source>
        <dbReference type="ARBA" id="ARBA00022729"/>
    </source>
</evidence>
<sequence length="834" mass="93458">MGNSLYYKILGAIFIFGMWLLGYISYAYKFDNSLLESTGIDNVDLSVFSGNNDQFSGRYIVDIKINNKTVAYSKSVNFYVLNGSDHLCITPELLMGFPLKKEYASSILTHTPHQTDIGECFSLESLDPAVKIEFFPRDQVVNITMPQLFLDNFDPNWISPKDRDYGISGLVFDYNMMGIHTRSKYSGRRQTNNAFRSYGNIGANIGRFRFRGNYQYDSDIANDKLDWTQIYGFMDVASLNAKLYVGEIYSRSNLFDTTKFKGISFFSDESMMPSYLQGYAPQVTGTVSTNAVVTVKQYGNILKSEQVLPGPFSISDLPSYINGVVDVEIEENSGQVTKYQVYISQLPFLTRKGAIRYNLNIGKLDVEYGKKTNTNFISGDLSYGLTNNISIFGGTVATINKSDYKSLNVGIGLNLETFGALSFDVTHANNQVYKQKTLRGYSYRINYAKRFSSDTTLNLAGYRFSGRDYTSLNNYIDMKTNNTRRLSFEKRRFTLSLTQAFPSISTSITASLTKGAYWNHSSTSNYSISANKVIKTGFLRNSSIQLSLSRNTDRDGYSNNQIGLFFHVPIDDYNSYLSYSAYYDEYDKRVNQQVVYNTSLGNANISLGGEISHQNNFSTDSEYSLNGSYDLDTRYGKFQTMANYSSNYQRATIGYNGSLTITQHGLATHSRVYENGSRLIINAEVPGVQVKSVPGESNTFGLIGVSNIPNYYRTSYVVDNDNLPDNVEITNSVVPIAVTDGTIAYRSLGAIDGKKVISRIALQDGTNPPFGAVVYRVNGNDEVEVAMIAEKGLTYLSGLNIQSNFLIKWSNHKCLLKINSLDVDDLKNLTCYME</sequence>
<dbReference type="InterPro" id="IPR025949">
    <property type="entry name" value="PapC-like_C"/>
</dbReference>
<dbReference type="Pfam" id="PF13953">
    <property type="entry name" value="PapC_C"/>
    <property type="match status" value="1"/>
</dbReference>
<evidence type="ECO:0000256" key="1">
    <source>
        <dbReference type="ARBA" id="ARBA00004571"/>
    </source>
</evidence>
<evidence type="ECO:0000313" key="13">
    <source>
        <dbReference type="Proteomes" id="UP000829542"/>
    </source>
</evidence>
<dbReference type="Gene3D" id="2.60.40.2610">
    <property type="entry name" value="Outer membrane usher protein FimD, plug domain"/>
    <property type="match status" value="1"/>
</dbReference>
<feature type="transmembrane region" description="Helical" evidence="9">
    <location>
        <begin position="7"/>
        <end position="28"/>
    </location>
</feature>
<evidence type="ECO:0000259" key="11">
    <source>
        <dbReference type="Pfam" id="PF13954"/>
    </source>
</evidence>
<keyword evidence="8" id="KW-0998">Cell outer membrane</keyword>
<dbReference type="Gene3D" id="2.60.40.2070">
    <property type="match status" value="1"/>
</dbReference>
<protein>
    <submittedName>
        <fullName evidence="12">Fimbrial biogenesis outer membrane usher protein</fullName>
    </submittedName>
</protein>
<dbReference type="InterPro" id="IPR043142">
    <property type="entry name" value="PapC-like_C_sf"/>
</dbReference>
<reference evidence="12 13" key="1">
    <citation type="submission" date="2022-03" db="EMBL/GenBank/DDBJ databases">
        <title>Ignatzschineria rhizosphaerae HR5S32.</title>
        <authorList>
            <person name="Sun J.Q."/>
            <person name="Feng J.Y."/>
        </authorList>
    </citation>
    <scope>NUCLEOTIDE SEQUENCE [LARGE SCALE GENOMIC DNA]</scope>
    <source>
        <strain evidence="12 13">HR5S32</strain>
    </source>
</reference>
<evidence type="ECO:0000256" key="9">
    <source>
        <dbReference type="SAM" id="Phobius"/>
    </source>
</evidence>
<dbReference type="InterPro" id="IPR000015">
    <property type="entry name" value="Fimb_usher"/>
</dbReference>
<feature type="domain" description="PapC N-terminal" evidence="11">
    <location>
        <begin position="29"/>
        <end position="177"/>
    </location>
</feature>
<name>A0ABY3WYK8_9GAMM</name>
<dbReference type="Pfam" id="PF00577">
    <property type="entry name" value="Usher"/>
    <property type="match status" value="1"/>
</dbReference>
<comment type="subcellular location">
    <subcellularLocation>
        <location evidence="1">Cell outer membrane</location>
        <topology evidence="1">Multi-pass membrane protein</topology>
    </subcellularLocation>
</comment>
<keyword evidence="6" id="KW-0732">Signal</keyword>
<evidence type="ECO:0000256" key="5">
    <source>
        <dbReference type="ARBA" id="ARBA00022692"/>
    </source>
</evidence>
<evidence type="ECO:0000313" key="12">
    <source>
        <dbReference type="EMBL" id="UNM95709.1"/>
    </source>
</evidence>
<organism evidence="12 13">
    <name type="scientific">Ignatzschineria rhizosphaerae</name>
    <dbReference type="NCBI Taxonomy" id="2923279"/>
    <lineage>
        <taxon>Bacteria</taxon>
        <taxon>Pseudomonadati</taxon>
        <taxon>Pseudomonadota</taxon>
        <taxon>Gammaproteobacteria</taxon>
        <taxon>Cardiobacteriales</taxon>
        <taxon>Ignatzschineriaceae</taxon>
        <taxon>Ignatzschineria</taxon>
    </lineage>
</organism>
<keyword evidence="9" id="KW-1133">Transmembrane helix</keyword>
<dbReference type="EMBL" id="CP093379">
    <property type="protein sequence ID" value="UNM95709.1"/>
    <property type="molecule type" value="Genomic_DNA"/>
</dbReference>
<dbReference type="Gene3D" id="3.10.20.410">
    <property type="match status" value="1"/>
</dbReference>
<comment type="similarity">
    <text evidence="2">Belongs to the fimbrial export usher family.</text>
</comment>
<evidence type="ECO:0000256" key="3">
    <source>
        <dbReference type="ARBA" id="ARBA00022448"/>
    </source>
</evidence>
<evidence type="ECO:0000256" key="8">
    <source>
        <dbReference type="ARBA" id="ARBA00023237"/>
    </source>
</evidence>
<keyword evidence="4" id="KW-1134">Transmembrane beta strand</keyword>
<keyword evidence="3" id="KW-0813">Transport</keyword>
<keyword evidence="5 9" id="KW-0812">Transmembrane</keyword>
<dbReference type="Proteomes" id="UP000829542">
    <property type="component" value="Chromosome"/>
</dbReference>
<dbReference type="InterPro" id="IPR025885">
    <property type="entry name" value="PapC_N"/>
</dbReference>
<keyword evidence="7 9" id="KW-0472">Membrane</keyword>
<dbReference type="SUPFAM" id="SSF141729">
    <property type="entry name" value="FimD N-terminal domain-like"/>
    <property type="match status" value="1"/>
</dbReference>
<evidence type="ECO:0000259" key="10">
    <source>
        <dbReference type="Pfam" id="PF13953"/>
    </source>
</evidence>
<keyword evidence="13" id="KW-1185">Reference proteome</keyword>
<dbReference type="InterPro" id="IPR037224">
    <property type="entry name" value="PapC_N_sf"/>
</dbReference>
<dbReference type="Pfam" id="PF13954">
    <property type="entry name" value="PapC_N"/>
    <property type="match status" value="1"/>
</dbReference>
<evidence type="ECO:0000256" key="7">
    <source>
        <dbReference type="ARBA" id="ARBA00023136"/>
    </source>
</evidence>